<dbReference type="EMBL" id="NUSP01000042">
    <property type="protein sequence ID" value="PHD56042.1"/>
    <property type="molecule type" value="Genomic_DNA"/>
</dbReference>
<dbReference type="GO" id="GO:0033013">
    <property type="term" value="P:tetrapyrrole metabolic process"/>
    <property type="evidence" value="ECO:0007669"/>
    <property type="project" value="UniProtKB-ARBA"/>
</dbReference>
<feature type="transmembrane region" description="Helical" evidence="6">
    <location>
        <begin position="108"/>
        <end position="127"/>
    </location>
</feature>
<dbReference type="AlphaFoldDB" id="A0A2C4PUZ8"/>
<feature type="transmembrane region" description="Helical" evidence="6">
    <location>
        <begin position="15"/>
        <end position="34"/>
    </location>
</feature>
<evidence type="ECO:0000256" key="1">
    <source>
        <dbReference type="ARBA" id="ARBA00004141"/>
    </source>
</evidence>
<dbReference type="Pfam" id="PF03073">
    <property type="entry name" value="TspO_MBR"/>
    <property type="match status" value="1"/>
</dbReference>
<name>A0A2C4PUZ8_9BACI</name>
<evidence type="ECO:0000256" key="5">
    <source>
        <dbReference type="ARBA" id="ARBA00023136"/>
    </source>
</evidence>
<evidence type="ECO:0000256" key="4">
    <source>
        <dbReference type="ARBA" id="ARBA00022989"/>
    </source>
</evidence>
<evidence type="ECO:0000313" key="8">
    <source>
        <dbReference type="Proteomes" id="UP000223364"/>
    </source>
</evidence>
<feature type="transmembrane region" description="Helical" evidence="6">
    <location>
        <begin position="82"/>
        <end position="102"/>
    </location>
</feature>
<dbReference type="PIRSF" id="PIRSF005859">
    <property type="entry name" value="PBR"/>
    <property type="match status" value="1"/>
</dbReference>
<evidence type="ECO:0000256" key="2">
    <source>
        <dbReference type="ARBA" id="ARBA00007524"/>
    </source>
</evidence>
<evidence type="ECO:0000256" key="6">
    <source>
        <dbReference type="SAM" id="Phobius"/>
    </source>
</evidence>
<evidence type="ECO:0000313" key="7">
    <source>
        <dbReference type="EMBL" id="PHD56042.1"/>
    </source>
</evidence>
<keyword evidence="4 6" id="KW-1133">Transmembrane helix</keyword>
<feature type="transmembrane region" description="Helical" evidence="6">
    <location>
        <begin position="139"/>
        <end position="157"/>
    </location>
</feature>
<dbReference type="Gene3D" id="1.20.1260.100">
    <property type="entry name" value="TspO/MBR protein"/>
    <property type="match status" value="1"/>
</dbReference>
<comment type="caution">
    <text evidence="7">The sequence shown here is derived from an EMBL/GenBank/DDBJ whole genome shotgun (WGS) entry which is preliminary data.</text>
</comment>
<reference evidence="7 8" key="1">
    <citation type="submission" date="2017-09" db="EMBL/GenBank/DDBJ databases">
        <title>Large-scale bioinformatics analysis of Bacillus genomes uncovers conserved roles of natural products in bacterial physiology.</title>
        <authorList>
            <consortium name="Agbiome Team Llc"/>
            <person name="Bleich R.M."/>
            <person name="Grubbs K.J."/>
            <person name="Santa Maria K.C."/>
            <person name="Allen S.E."/>
            <person name="Farag S."/>
            <person name="Shank E.A."/>
            <person name="Bowers A."/>
        </authorList>
    </citation>
    <scope>NUCLEOTIDE SEQUENCE [LARGE SCALE GENOMIC DNA]</scope>
    <source>
        <strain evidence="7 8">AFS044295</strain>
    </source>
</reference>
<comment type="similarity">
    <text evidence="2">Belongs to the TspO/BZRP family.</text>
</comment>
<organism evidence="7 8">
    <name type="scientific">Bacillus wiedmannii</name>
    <dbReference type="NCBI Taxonomy" id="1890302"/>
    <lineage>
        <taxon>Bacteria</taxon>
        <taxon>Bacillati</taxon>
        <taxon>Bacillota</taxon>
        <taxon>Bacilli</taxon>
        <taxon>Bacillales</taxon>
        <taxon>Bacillaceae</taxon>
        <taxon>Bacillus</taxon>
        <taxon>Bacillus cereus group</taxon>
    </lineage>
</organism>
<sequence length="160" mass="18510">MLHLSGGELTKKSSILVFLLTYGLFYVSSIFFPIDRMWYDALEKPSWTPSGMTIRIVWAVLYGLIAFSVAIIYNKYGCKPKTFWFVFLLNYMCNQAFSYFQFSQKNLFLATVDCLLVAITTLLLIVVSSKLSKVSTWLLIPYFLWSAFATYLSWTIYSIN</sequence>
<gene>
    <name evidence="7" type="ORF">COF57_28415</name>
</gene>
<comment type="subcellular location">
    <subcellularLocation>
        <location evidence="1">Membrane</location>
        <topology evidence="1">Multi-pass membrane protein</topology>
    </subcellularLocation>
</comment>
<dbReference type="InterPro" id="IPR038330">
    <property type="entry name" value="TspO/MBR-related_sf"/>
</dbReference>
<feature type="transmembrane region" description="Helical" evidence="6">
    <location>
        <begin position="54"/>
        <end position="73"/>
    </location>
</feature>
<dbReference type="FunFam" id="1.20.1260.100:FF:000001">
    <property type="entry name" value="translocator protein 2"/>
    <property type="match status" value="1"/>
</dbReference>
<dbReference type="Proteomes" id="UP000223364">
    <property type="component" value="Unassembled WGS sequence"/>
</dbReference>
<dbReference type="CDD" id="cd15904">
    <property type="entry name" value="TSPO_MBR"/>
    <property type="match status" value="1"/>
</dbReference>
<keyword evidence="3 6" id="KW-0812">Transmembrane</keyword>
<dbReference type="RefSeq" id="WP_060487312.1">
    <property type="nucleotide sequence ID" value="NZ_PVRT01000005.1"/>
</dbReference>
<dbReference type="PANTHER" id="PTHR10057:SF0">
    <property type="entry name" value="TRANSLOCATOR PROTEIN"/>
    <property type="match status" value="1"/>
</dbReference>
<proteinExistence type="inferred from homology"/>
<evidence type="ECO:0000256" key="3">
    <source>
        <dbReference type="ARBA" id="ARBA00022692"/>
    </source>
</evidence>
<accession>A0A2C4PUZ8</accession>
<dbReference type="PANTHER" id="PTHR10057">
    <property type="entry name" value="PERIPHERAL-TYPE BENZODIAZEPINE RECEPTOR"/>
    <property type="match status" value="1"/>
</dbReference>
<keyword evidence="5 6" id="KW-0472">Membrane</keyword>
<protein>
    <submittedName>
        <fullName evidence="7">Tryptophan-rich sensory protein</fullName>
    </submittedName>
</protein>
<dbReference type="GO" id="GO:0016020">
    <property type="term" value="C:membrane"/>
    <property type="evidence" value="ECO:0007669"/>
    <property type="project" value="UniProtKB-SubCell"/>
</dbReference>
<dbReference type="InterPro" id="IPR004307">
    <property type="entry name" value="TspO_MBR"/>
</dbReference>